<organism evidence="2 3">
    <name type="scientific">Tortispora caseinolytica NRRL Y-17796</name>
    <dbReference type="NCBI Taxonomy" id="767744"/>
    <lineage>
        <taxon>Eukaryota</taxon>
        <taxon>Fungi</taxon>
        <taxon>Dikarya</taxon>
        <taxon>Ascomycota</taxon>
        <taxon>Saccharomycotina</taxon>
        <taxon>Trigonopsidomycetes</taxon>
        <taxon>Trigonopsidales</taxon>
        <taxon>Trigonopsidaceae</taxon>
        <taxon>Tortispora</taxon>
    </lineage>
</organism>
<proteinExistence type="predicted"/>
<dbReference type="Proteomes" id="UP000095023">
    <property type="component" value="Unassembled WGS sequence"/>
</dbReference>
<dbReference type="EMBL" id="KV453843">
    <property type="protein sequence ID" value="ODV89182.1"/>
    <property type="molecule type" value="Genomic_DNA"/>
</dbReference>
<accession>A0A1E4TBP7</accession>
<evidence type="ECO:0000259" key="1">
    <source>
        <dbReference type="SMART" id="SM00721"/>
    </source>
</evidence>
<dbReference type="OrthoDB" id="5549748at2759"/>
<dbReference type="AlphaFoldDB" id="A0A1E4TBP7"/>
<evidence type="ECO:0000313" key="2">
    <source>
        <dbReference type="EMBL" id="ODV89182.1"/>
    </source>
</evidence>
<protein>
    <recommendedName>
        <fullName evidence="1">BAR domain-containing protein</fullName>
    </recommendedName>
</protein>
<dbReference type="Gene3D" id="1.20.1270.60">
    <property type="entry name" value="Arfaptin homology (AH) domain/BAR domain"/>
    <property type="match status" value="1"/>
</dbReference>
<reference evidence="3" key="1">
    <citation type="submission" date="2016-02" db="EMBL/GenBank/DDBJ databases">
        <title>Comparative genomics of biotechnologically important yeasts.</title>
        <authorList>
            <consortium name="DOE Joint Genome Institute"/>
            <person name="Riley R."/>
            <person name="Haridas S."/>
            <person name="Wolfe K.H."/>
            <person name="Lopes M.R."/>
            <person name="Hittinger C.T."/>
            <person name="Goker M."/>
            <person name="Salamov A."/>
            <person name="Wisecaver J."/>
            <person name="Long T.M."/>
            <person name="Aerts A.L."/>
            <person name="Barry K."/>
            <person name="Choi C."/>
            <person name="Clum A."/>
            <person name="Coughlan A.Y."/>
            <person name="Deshpande S."/>
            <person name="Douglass A.P."/>
            <person name="Hanson S.J."/>
            <person name="Klenk H.-P."/>
            <person name="Labutti K."/>
            <person name="Lapidus A."/>
            <person name="Lindquist E."/>
            <person name="Lipzen A."/>
            <person name="Meier-Kolthoff J.P."/>
            <person name="Ohm R.A."/>
            <person name="Otillar R.P."/>
            <person name="Pangilinan J."/>
            <person name="Peng Y."/>
            <person name="Rokas A."/>
            <person name="Rosa C.A."/>
            <person name="Scheuner C."/>
            <person name="Sibirny A.A."/>
            <person name="Slot J.C."/>
            <person name="Stielow J.B."/>
            <person name="Sun H."/>
            <person name="Kurtzman C.P."/>
            <person name="Blackwell M."/>
            <person name="Jeffries T.W."/>
            <person name="Grigoriev I.V."/>
        </authorList>
    </citation>
    <scope>NUCLEOTIDE SEQUENCE [LARGE SCALE GENOMIC DNA]</scope>
    <source>
        <strain evidence="3">NRRL Y-17796</strain>
    </source>
</reference>
<keyword evidence="3" id="KW-1185">Reference proteome</keyword>
<feature type="domain" description="BAR" evidence="1">
    <location>
        <begin position="17"/>
        <end position="283"/>
    </location>
</feature>
<dbReference type="Pfam" id="PF10455">
    <property type="entry name" value="BAR_2"/>
    <property type="match status" value="1"/>
</dbReference>
<dbReference type="GO" id="GO:0005737">
    <property type="term" value="C:cytoplasm"/>
    <property type="evidence" value="ECO:0007669"/>
    <property type="project" value="InterPro"/>
</dbReference>
<name>A0A1E4TBP7_9ASCO</name>
<dbReference type="InterPro" id="IPR027267">
    <property type="entry name" value="AH/BAR_dom_sf"/>
</dbReference>
<dbReference type="SUPFAM" id="SSF103657">
    <property type="entry name" value="BAR/IMD domain-like"/>
    <property type="match status" value="1"/>
</dbReference>
<dbReference type="InterPro" id="IPR004148">
    <property type="entry name" value="BAR_dom"/>
</dbReference>
<gene>
    <name evidence="2" type="ORF">CANCADRAFT_45636</name>
</gene>
<dbReference type="SMART" id="SM00721">
    <property type="entry name" value="BAR"/>
    <property type="match status" value="1"/>
</dbReference>
<evidence type="ECO:0000313" key="3">
    <source>
        <dbReference type="Proteomes" id="UP000095023"/>
    </source>
</evidence>
<sequence length="299" mass="33220">MEQLNKSLQGLQDLGQQFTPFAKRTARLVQERLGKAEDVTELPQEYLELEKRVDALKEAHIKLLDVTRTYENESYDYPAHLKESVVDLSKDFREKLQGVVQASSAAEAQAAVLKTASDKPPKTLSHALARAALSGSQNLPEDDLLGNALNKFATVESQLGDLRLKQDQAIQAHFNASINTTLSTSLQFATKARRNVTKARLDLDTAKMSLKNARPDKQEALALEVEQAEDDFVAATEEAVSVMKNFLETPETVRLLTELVNAQLEYHKSSAQALEALLPDLEKLRMEQESAYRASRDAA</sequence>
<dbReference type="InterPro" id="IPR018859">
    <property type="entry name" value="BAR_dom-cont"/>
</dbReference>